<reference evidence="1" key="1">
    <citation type="submission" date="2021-03" db="EMBL/GenBank/DDBJ databases">
        <title>Evolutionary priming and transition to the ectomycorrhizal habit in an iconic lineage of mushroom-forming fungi: is preadaptation a requirement?</title>
        <authorList>
            <consortium name="DOE Joint Genome Institute"/>
            <person name="Looney B.P."/>
            <person name="Miyauchi S."/>
            <person name="Morin E."/>
            <person name="Drula E."/>
            <person name="Courty P.E."/>
            <person name="Chicoki N."/>
            <person name="Fauchery L."/>
            <person name="Kohler A."/>
            <person name="Kuo A."/>
            <person name="LaButti K."/>
            <person name="Pangilinan J."/>
            <person name="Lipzen A."/>
            <person name="Riley R."/>
            <person name="Andreopoulos W."/>
            <person name="He G."/>
            <person name="Johnson J."/>
            <person name="Barry K.W."/>
            <person name="Grigoriev I.V."/>
            <person name="Nagy L."/>
            <person name="Hibbett D."/>
            <person name="Henrissat B."/>
            <person name="Matheny P.B."/>
            <person name="Labbe J."/>
            <person name="Martin A.F."/>
        </authorList>
    </citation>
    <scope>NUCLEOTIDE SEQUENCE</scope>
    <source>
        <strain evidence="1">BPL698</strain>
    </source>
</reference>
<evidence type="ECO:0000313" key="1">
    <source>
        <dbReference type="EMBL" id="KAI9512418.1"/>
    </source>
</evidence>
<dbReference type="EMBL" id="JAGFNK010000009">
    <property type="protein sequence ID" value="KAI9512418.1"/>
    <property type="molecule type" value="Genomic_DNA"/>
</dbReference>
<gene>
    <name evidence="1" type="ORF">F5148DRAFT_1163168</name>
</gene>
<proteinExistence type="predicted"/>
<comment type="caution">
    <text evidence="1">The sequence shown here is derived from an EMBL/GenBank/DDBJ whole genome shotgun (WGS) entry which is preliminary data.</text>
</comment>
<dbReference type="Proteomes" id="UP001207468">
    <property type="component" value="Unassembled WGS sequence"/>
</dbReference>
<sequence length="144" mass="16033">MRTSFFAIFCLAVGLGIAPTFAPQVPAGGNHMGSIFHLPPRVKDYGMGLISDVVFHDHAYHEELKNLPGHEPARELLAVADKHHRDTDQLRVDLAGWHHANPTWKGHEALNGLDGLRAEMKSLSDQAKWVLATANRRILRRSAF</sequence>
<accession>A0ACC0UL49</accession>
<name>A0ACC0UL49_9AGAM</name>
<evidence type="ECO:0000313" key="2">
    <source>
        <dbReference type="Proteomes" id="UP001207468"/>
    </source>
</evidence>
<organism evidence="1 2">
    <name type="scientific">Russula earlei</name>
    <dbReference type="NCBI Taxonomy" id="71964"/>
    <lineage>
        <taxon>Eukaryota</taxon>
        <taxon>Fungi</taxon>
        <taxon>Dikarya</taxon>
        <taxon>Basidiomycota</taxon>
        <taxon>Agaricomycotina</taxon>
        <taxon>Agaricomycetes</taxon>
        <taxon>Russulales</taxon>
        <taxon>Russulaceae</taxon>
        <taxon>Russula</taxon>
    </lineage>
</organism>
<keyword evidence="2" id="KW-1185">Reference proteome</keyword>
<protein>
    <submittedName>
        <fullName evidence="1">Uncharacterized protein</fullName>
    </submittedName>
</protein>